<dbReference type="PANTHER" id="PTHR44533">
    <property type="entry name" value="DEAD/H RNA HELICASE, PUTATIVE-RELATED"/>
    <property type="match status" value="1"/>
</dbReference>
<name>A0A8H3FU04_9LECA</name>
<feature type="region of interest" description="Disordered" evidence="5">
    <location>
        <begin position="551"/>
        <end position="589"/>
    </location>
</feature>
<feature type="compositionally biased region" description="Acidic residues" evidence="5">
    <location>
        <begin position="1783"/>
        <end position="1796"/>
    </location>
</feature>
<dbReference type="CDD" id="cd18025">
    <property type="entry name" value="DEXHc_DDX60"/>
    <property type="match status" value="1"/>
</dbReference>
<feature type="region of interest" description="Disordered" evidence="5">
    <location>
        <begin position="1205"/>
        <end position="1234"/>
    </location>
</feature>
<dbReference type="FunFam" id="3.40.50.300:FF:001039">
    <property type="entry name" value="ATP-dependent RNA helicase DDX60"/>
    <property type="match status" value="1"/>
</dbReference>
<evidence type="ECO:0000313" key="9">
    <source>
        <dbReference type="Proteomes" id="UP000664534"/>
    </source>
</evidence>
<feature type="domain" description="Helicase ATP-binding" evidence="6">
    <location>
        <begin position="790"/>
        <end position="960"/>
    </location>
</feature>
<feature type="region of interest" description="Disordered" evidence="5">
    <location>
        <begin position="334"/>
        <end position="353"/>
    </location>
</feature>
<evidence type="ECO:0000259" key="7">
    <source>
        <dbReference type="PROSITE" id="PS51194"/>
    </source>
</evidence>
<feature type="compositionally biased region" description="Basic residues" evidence="5">
    <location>
        <begin position="1208"/>
        <end position="1220"/>
    </location>
</feature>
<keyword evidence="1" id="KW-0547">Nucleotide-binding</keyword>
<dbReference type="GO" id="GO:0005524">
    <property type="term" value="F:ATP binding"/>
    <property type="evidence" value="ECO:0007669"/>
    <property type="project" value="UniProtKB-KW"/>
</dbReference>
<proteinExistence type="predicted"/>
<sequence>MNESSETSVRQGNVALLEWYGRLSVRRVDLVGDYAGQELFLLEGDSLLLRCFSDAHLDLDRGFQLVHAVYAVEYFLQGLIQRKCNFHVVFFDNHENLCLPRGVAAIDRSKYLLARAAIRRHLSVNLRESHPTLEIHSFASEQDTAFRNYLHVTGVYFVMCHDGANPIPRPTDLSLPEAKEGQADVDAQEMSRKVAFRVMICWLINESYNVALINGLEWADTKVMSMVVEGGRQARFSFTNEDIVPGLSSPDDHGDIAFLEQAIVRLDLKAVKNGVTGVRKCQCESSLSADNNQAPTERETLTVVTLARMLEEDPGVKDLAGHFLAHTALVTSLPLSNRRQPSQRPDSDEQSSLQTFVSKFSKTSRTLISSGAWAEAMKAGTVPCDISDLIDGRLFEAVTMAGSERRFPPQATPVFEGLASSLCTLSGVHINVPTALQNASHTDKVNGSTTDALSILPFSNPVFDKHLMSINLRVSPLKSSDRQSGRIFQEVSHWHNAKRRLDPKQGQQTPASAKDKARSLKRDQRFMAEMQSYAASLTNAAGKALEPEIVTVSDSKGSKTPVMKEGDGTGPSNKKPQGAKAQNNRKGAIKKQRLEDIAANKAVKTSESEDKLFAAWRTVRNNLESERSLQSKYQKIRTYLRDLPDQKRKILEGEVQFHLLAILFDIYRTLRKSTDNFSSKEELFGVISLLWDTARRIAMLDSLTITIAGSVKELIAALQLPDPGIPTTTIDRKLACDPGLLIPKGNEIAIDVDDQDFQLLHCGPYMDRNLDSAPDSRVPFQPDGWQRRVLDDLDAQKSVFVVAPTSAGKTFISFYAMEKILRANDDNILVYVAPTKALVNQIAAEIQARFKKSYKHAGKSVWAIHTRDYRINNPSGCQILVTVPHILQIMLLAPSNAKSWSPKVKYIILDEIHSIGQAEDGVVWEQLLLLAPCPIIALSATVGNPDDFNSWLTATQQSSGFEMSMITHQHRYSDLRKFAFSPPKRFAFRGLADRPSFATLGLDGLQGLANIHPVASLINKSRGIPHDLSLEARDCLLLFQSMSRHQTKDFPITPNLNLSHKGSPKIIRKADVIEWEASLKKLLQVWMANDLSPFERVLEDLSRSMEVTSTIDKQASKGAVSDGLDDDMVNVNPDDLYATTLPLLCKLHERDALPAILFNYDRHRCEGICKAVIQQIVDAETHWKESSPAWKAKLTGFDKWKAEQAKLAGKRQAKKPPAKKGKGDDEDDPSSKMDKIQDAANDEANPYANFDPDAPVDGFHFASKHRAEAAELNMYYGQMKWRGLPSWLTDGLKRGIGVHHAGMNRKYRQVVEMLFRKGYLRVVIATGTLALGINMPCATVVFSGDSIFLTALNYRQAAGRAGRRGFDLLGNVVFQNISHGKICRLLSSRLPDLNGHFPITTTLVLRLFSLLHDSDSSQYAVKAINSLLSQPRLYLDGPAFKDQVLHHLRFSIEYLRRQDLLSSQGAPINLAGLTSHLYFTENSSFALNALIKGEYFHGLCSEINSKESHVLRTLMVVMAHLFGRRPCREADEEYIETTVKRSPSIVFLPPLPPQAAQILRAHNEDTLQVFTTYVRTFVDQHVKDDDCKLPLTGMKVGGADDGVTFPGSLPPTKVRSAFVALSGNNDTFGSISELCRTTRSGVFLEEAVIPHLDVYPDESKTPLNAYLYDFFMHGDLDALEKANGVRKSDVWFLLNDFSLVLATICASLANFLKLPESDLSLLDVIGEGDENNNLEDDKFSGDSTTDTESITTSVATADTGRTSVTTASSTSTKPNSKKKVADSWDDSDQEEVDDPEETKGALSDDLSEGELEKGFLNVYKAMTKLRSEFDTKFRKIFA</sequence>
<evidence type="ECO:0008006" key="10">
    <source>
        <dbReference type="Google" id="ProtNLM"/>
    </source>
</evidence>
<gene>
    <name evidence="8" type="ORF">IMSHALPRED_008053</name>
</gene>
<evidence type="ECO:0000313" key="8">
    <source>
        <dbReference type="EMBL" id="CAF9929970.1"/>
    </source>
</evidence>
<dbReference type="PROSITE" id="PS51194">
    <property type="entry name" value="HELICASE_CTER"/>
    <property type="match status" value="1"/>
</dbReference>
<feature type="region of interest" description="Disordered" evidence="5">
    <location>
        <begin position="492"/>
        <end position="520"/>
    </location>
</feature>
<dbReference type="GO" id="GO:0004386">
    <property type="term" value="F:helicase activity"/>
    <property type="evidence" value="ECO:0007669"/>
    <property type="project" value="UniProtKB-KW"/>
</dbReference>
<dbReference type="OrthoDB" id="2320933at2759"/>
<dbReference type="InterPro" id="IPR027417">
    <property type="entry name" value="P-loop_NTPase"/>
</dbReference>
<dbReference type="Proteomes" id="UP000664534">
    <property type="component" value="Unassembled WGS sequence"/>
</dbReference>
<feature type="compositionally biased region" description="Low complexity" evidence="5">
    <location>
        <begin position="1741"/>
        <end position="1774"/>
    </location>
</feature>
<dbReference type="Pfam" id="PF00271">
    <property type="entry name" value="Helicase_C"/>
    <property type="match status" value="1"/>
</dbReference>
<reference evidence="8" key="1">
    <citation type="submission" date="2021-03" db="EMBL/GenBank/DDBJ databases">
        <authorList>
            <person name="Tagirdzhanova G."/>
        </authorList>
    </citation>
    <scope>NUCLEOTIDE SEQUENCE</scope>
</reference>
<feature type="domain" description="Helicase C-terminal" evidence="7">
    <location>
        <begin position="1232"/>
        <end position="1405"/>
    </location>
</feature>
<evidence type="ECO:0000256" key="4">
    <source>
        <dbReference type="ARBA" id="ARBA00022840"/>
    </source>
</evidence>
<accession>A0A8H3FU04</accession>
<dbReference type="PROSITE" id="PS51192">
    <property type="entry name" value="HELICASE_ATP_BIND_1"/>
    <property type="match status" value="1"/>
</dbReference>
<comment type="caution">
    <text evidence="8">The sequence shown here is derived from an EMBL/GenBank/DDBJ whole genome shotgun (WGS) entry which is preliminary data.</text>
</comment>
<dbReference type="Pfam" id="PF00270">
    <property type="entry name" value="DEAD"/>
    <property type="match status" value="1"/>
</dbReference>
<dbReference type="InterPro" id="IPR011545">
    <property type="entry name" value="DEAD/DEAH_box_helicase_dom"/>
</dbReference>
<dbReference type="InterPro" id="IPR052431">
    <property type="entry name" value="SKI2_subfamily_helicases"/>
</dbReference>
<dbReference type="Pfam" id="PF23002">
    <property type="entry name" value="PIN-like_DDX60"/>
    <property type="match status" value="1"/>
</dbReference>
<dbReference type="InterPro" id="IPR014001">
    <property type="entry name" value="Helicase_ATP-bd"/>
</dbReference>
<evidence type="ECO:0000259" key="6">
    <source>
        <dbReference type="PROSITE" id="PS51192"/>
    </source>
</evidence>
<dbReference type="SUPFAM" id="SSF52540">
    <property type="entry name" value="P-loop containing nucleoside triphosphate hydrolases"/>
    <property type="match status" value="1"/>
</dbReference>
<dbReference type="SMART" id="SM00487">
    <property type="entry name" value="DEXDc"/>
    <property type="match status" value="1"/>
</dbReference>
<evidence type="ECO:0000256" key="2">
    <source>
        <dbReference type="ARBA" id="ARBA00022801"/>
    </source>
</evidence>
<keyword evidence="2" id="KW-0378">Hydrolase</keyword>
<dbReference type="GO" id="GO:0003676">
    <property type="term" value="F:nucleic acid binding"/>
    <property type="evidence" value="ECO:0007669"/>
    <property type="project" value="InterPro"/>
</dbReference>
<dbReference type="InterPro" id="IPR001650">
    <property type="entry name" value="Helicase_C-like"/>
</dbReference>
<dbReference type="GO" id="GO:0016787">
    <property type="term" value="F:hydrolase activity"/>
    <property type="evidence" value="ECO:0007669"/>
    <property type="project" value="UniProtKB-KW"/>
</dbReference>
<keyword evidence="4" id="KW-0067">ATP-binding</keyword>
<keyword evidence="3" id="KW-0347">Helicase</keyword>
<organism evidence="8 9">
    <name type="scientific">Imshaugia aleurites</name>
    <dbReference type="NCBI Taxonomy" id="172621"/>
    <lineage>
        <taxon>Eukaryota</taxon>
        <taxon>Fungi</taxon>
        <taxon>Dikarya</taxon>
        <taxon>Ascomycota</taxon>
        <taxon>Pezizomycotina</taxon>
        <taxon>Lecanoromycetes</taxon>
        <taxon>OSLEUM clade</taxon>
        <taxon>Lecanoromycetidae</taxon>
        <taxon>Lecanorales</taxon>
        <taxon>Lecanorineae</taxon>
        <taxon>Parmeliaceae</taxon>
        <taxon>Imshaugia</taxon>
    </lineage>
</organism>
<dbReference type="CDD" id="cd18795">
    <property type="entry name" value="SF2_C_Ski2"/>
    <property type="match status" value="1"/>
</dbReference>
<evidence type="ECO:0000256" key="3">
    <source>
        <dbReference type="ARBA" id="ARBA00022806"/>
    </source>
</evidence>
<protein>
    <recommendedName>
        <fullName evidence="10">DEAD/DEAH box helicase</fullName>
    </recommendedName>
</protein>
<evidence type="ECO:0000256" key="5">
    <source>
        <dbReference type="SAM" id="MobiDB-lite"/>
    </source>
</evidence>
<dbReference type="PANTHER" id="PTHR44533:SF4">
    <property type="entry name" value="DEAD_H RNA HELICASE, PUTATIVE-RELATED"/>
    <property type="match status" value="1"/>
</dbReference>
<feature type="region of interest" description="Disordered" evidence="5">
    <location>
        <begin position="1732"/>
        <end position="1807"/>
    </location>
</feature>
<dbReference type="InterPro" id="IPR055124">
    <property type="entry name" value="PIN-like_DDX60"/>
</dbReference>
<feature type="compositionally biased region" description="Polar residues" evidence="5">
    <location>
        <begin position="570"/>
        <end position="585"/>
    </location>
</feature>
<dbReference type="Pfam" id="PF26076">
    <property type="entry name" value="WHD_DDX60"/>
    <property type="match status" value="1"/>
</dbReference>
<dbReference type="Gene3D" id="3.40.50.300">
    <property type="entry name" value="P-loop containing nucleotide triphosphate hydrolases"/>
    <property type="match status" value="2"/>
</dbReference>
<evidence type="ECO:0000256" key="1">
    <source>
        <dbReference type="ARBA" id="ARBA00022741"/>
    </source>
</evidence>
<keyword evidence="9" id="KW-1185">Reference proteome</keyword>
<dbReference type="EMBL" id="CAJPDT010000055">
    <property type="protein sequence ID" value="CAF9929970.1"/>
    <property type="molecule type" value="Genomic_DNA"/>
</dbReference>
<dbReference type="GO" id="GO:0005737">
    <property type="term" value="C:cytoplasm"/>
    <property type="evidence" value="ECO:0007669"/>
    <property type="project" value="TreeGrafter"/>
</dbReference>
<dbReference type="SMART" id="SM00490">
    <property type="entry name" value="HELICc"/>
    <property type="match status" value="1"/>
</dbReference>
<dbReference type="InterPro" id="IPR059032">
    <property type="entry name" value="WHD_DDX60"/>
</dbReference>